<proteinExistence type="predicted"/>
<reference evidence="1 2" key="1">
    <citation type="journal article" date="2021" name="BMC Genomics">
        <title>Datura genome reveals duplications of psychoactive alkaloid biosynthetic genes and high mutation rate following tissue culture.</title>
        <authorList>
            <person name="Rajewski A."/>
            <person name="Carter-House D."/>
            <person name="Stajich J."/>
            <person name="Litt A."/>
        </authorList>
    </citation>
    <scope>NUCLEOTIDE SEQUENCE [LARGE SCALE GENOMIC DNA]</scope>
    <source>
        <strain evidence="1">AR-01</strain>
    </source>
</reference>
<dbReference type="Proteomes" id="UP000823775">
    <property type="component" value="Unassembled WGS sequence"/>
</dbReference>
<name>A0ABS8VDZ3_DATST</name>
<feature type="non-terminal residue" evidence="1">
    <location>
        <position position="51"/>
    </location>
</feature>
<evidence type="ECO:0000313" key="1">
    <source>
        <dbReference type="EMBL" id="MCD9644929.1"/>
    </source>
</evidence>
<sequence>MYKPNYHESWYDSWCQGTTHTENTLQSFGKLLSHLEVTPDTTIRGMSPQYV</sequence>
<evidence type="ECO:0000313" key="2">
    <source>
        <dbReference type="Proteomes" id="UP000823775"/>
    </source>
</evidence>
<accession>A0ABS8VDZ3</accession>
<dbReference type="EMBL" id="JACEIK010004284">
    <property type="protein sequence ID" value="MCD9644929.1"/>
    <property type="molecule type" value="Genomic_DNA"/>
</dbReference>
<organism evidence="1 2">
    <name type="scientific">Datura stramonium</name>
    <name type="common">Jimsonweed</name>
    <name type="synonym">Common thornapple</name>
    <dbReference type="NCBI Taxonomy" id="4076"/>
    <lineage>
        <taxon>Eukaryota</taxon>
        <taxon>Viridiplantae</taxon>
        <taxon>Streptophyta</taxon>
        <taxon>Embryophyta</taxon>
        <taxon>Tracheophyta</taxon>
        <taxon>Spermatophyta</taxon>
        <taxon>Magnoliopsida</taxon>
        <taxon>eudicotyledons</taxon>
        <taxon>Gunneridae</taxon>
        <taxon>Pentapetalae</taxon>
        <taxon>asterids</taxon>
        <taxon>lamiids</taxon>
        <taxon>Solanales</taxon>
        <taxon>Solanaceae</taxon>
        <taxon>Solanoideae</taxon>
        <taxon>Datureae</taxon>
        <taxon>Datura</taxon>
    </lineage>
</organism>
<gene>
    <name evidence="1" type="ORF">HAX54_033461</name>
</gene>
<keyword evidence="2" id="KW-1185">Reference proteome</keyword>
<protein>
    <submittedName>
        <fullName evidence="1">Uncharacterized protein</fullName>
    </submittedName>
</protein>
<comment type="caution">
    <text evidence="1">The sequence shown here is derived from an EMBL/GenBank/DDBJ whole genome shotgun (WGS) entry which is preliminary data.</text>
</comment>